<evidence type="ECO:0000313" key="2">
    <source>
        <dbReference type="Proteomes" id="UP000499080"/>
    </source>
</evidence>
<sequence length="86" mass="9480">MSELSACPLEVPSGNYTACPPRAADHFDSADQRIEEAISKDLLASLFLFGKLRLLAGVCNTPLWTSYASWGVEIITDDDKFRSLRS</sequence>
<gene>
    <name evidence="1" type="ORF">AVEN_15437_1</name>
</gene>
<accession>A0A4Y2CTS5</accession>
<dbReference type="Proteomes" id="UP000499080">
    <property type="component" value="Unassembled WGS sequence"/>
</dbReference>
<reference evidence="1 2" key="1">
    <citation type="journal article" date="2019" name="Sci. Rep.">
        <title>Orb-weaving spider Araneus ventricosus genome elucidates the spidroin gene catalogue.</title>
        <authorList>
            <person name="Kono N."/>
            <person name="Nakamura H."/>
            <person name="Ohtoshi R."/>
            <person name="Moran D.A.P."/>
            <person name="Shinohara A."/>
            <person name="Yoshida Y."/>
            <person name="Fujiwara M."/>
            <person name="Mori M."/>
            <person name="Tomita M."/>
            <person name="Arakawa K."/>
        </authorList>
    </citation>
    <scope>NUCLEOTIDE SEQUENCE [LARGE SCALE GENOMIC DNA]</scope>
</reference>
<dbReference type="EMBL" id="BGPR01000239">
    <property type="protein sequence ID" value="GBM07197.1"/>
    <property type="molecule type" value="Genomic_DNA"/>
</dbReference>
<protein>
    <submittedName>
        <fullName evidence="1">Uncharacterized protein</fullName>
    </submittedName>
</protein>
<evidence type="ECO:0000313" key="1">
    <source>
        <dbReference type="EMBL" id="GBM07197.1"/>
    </source>
</evidence>
<proteinExistence type="predicted"/>
<comment type="caution">
    <text evidence="1">The sequence shown here is derived from an EMBL/GenBank/DDBJ whole genome shotgun (WGS) entry which is preliminary data.</text>
</comment>
<dbReference type="AlphaFoldDB" id="A0A4Y2CTS5"/>
<keyword evidence="2" id="KW-1185">Reference proteome</keyword>
<organism evidence="1 2">
    <name type="scientific">Araneus ventricosus</name>
    <name type="common">Orbweaver spider</name>
    <name type="synonym">Epeira ventricosa</name>
    <dbReference type="NCBI Taxonomy" id="182803"/>
    <lineage>
        <taxon>Eukaryota</taxon>
        <taxon>Metazoa</taxon>
        <taxon>Ecdysozoa</taxon>
        <taxon>Arthropoda</taxon>
        <taxon>Chelicerata</taxon>
        <taxon>Arachnida</taxon>
        <taxon>Araneae</taxon>
        <taxon>Araneomorphae</taxon>
        <taxon>Entelegynae</taxon>
        <taxon>Araneoidea</taxon>
        <taxon>Araneidae</taxon>
        <taxon>Araneus</taxon>
    </lineage>
</organism>
<name>A0A4Y2CTS5_ARAVE</name>